<organism evidence="2 3">
    <name type="scientific">Streptomyces bambusae</name>
    <dbReference type="NCBI Taxonomy" id="1550616"/>
    <lineage>
        <taxon>Bacteria</taxon>
        <taxon>Bacillati</taxon>
        <taxon>Actinomycetota</taxon>
        <taxon>Actinomycetes</taxon>
        <taxon>Kitasatosporales</taxon>
        <taxon>Streptomycetaceae</taxon>
        <taxon>Streptomyces</taxon>
    </lineage>
</organism>
<dbReference type="Proteomes" id="UP000812013">
    <property type="component" value="Unassembled WGS sequence"/>
</dbReference>
<reference evidence="2 3" key="1">
    <citation type="submission" date="2019-12" db="EMBL/GenBank/DDBJ databases">
        <title>Genome sequence of Streptomyces bambusae.</title>
        <authorList>
            <person name="Bansal K."/>
            <person name="Choksket S."/>
            <person name="Korpole S."/>
            <person name="Patil P.B."/>
        </authorList>
    </citation>
    <scope>NUCLEOTIDE SEQUENCE [LARGE SCALE GENOMIC DNA]</scope>
    <source>
        <strain evidence="2 3">SK60</strain>
    </source>
</reference>
<evidence type="ECO:0000256" key="1">
    <source>
        <dbReference type="SAM" id="MobiDB-lite"/>
    </source>
</evidence>
<sequence length="41" mass="3961">VRGWGGGWVRGGPRWGGPGATGGGTSWWGGGGGGGWGCTRC</sequence>
<gene>
    <name evidence="2" type="ORF">GPJ59_32710</name>
</gene>
<evidence type="ECO:0000313" key="3">
    <source>
        <dbReference type="Proteomes" id="UP000812013"/>
    </source>
</evidence>
<comment type="caution">
    <text evidence="2">The sequence shown here is derived from an EMBL/GenBank/DDBJ whole genome shotgun (WGS) entry which is preliminary data.</text>
</comment>
<evidence type="ECO:0000313" key="2">
    <source>
        <dbReference type="EMBL" id="MBW5486490.1"/>
    </source>
</evidence>
<proteinExistence type="predicted"/>
<name>A0ABS6ZFF8_9ACTN</name>
<keyword evidence="3" id="KW-1185">Reference proteome</keyword>
<protein>
    <submittedName>
        <fullName evidence="2">DUF4136 domain-containing protein</fullName>
    </submittedName>
</protein>
<dbReference type="EMBL" id="WTFF01000411">
    <property type="protein sequence ID" value="MBW5486490.1"/>
    <property type="molecule type" value="Genomic_DNA"/>
</dbReference>
<accession>A0ABS6ZFF8</accession>
<feature type="region of interest" description="Disordered" evidence="1">
    <location>
        <begin position="1"/>
        <end position="41"/>
    </location>
</feature>
<feature type="non-terminal residue" evidence="2">
    <location>
        <position position="1"/>
    </location>
</feature>